<comment type="caution">
    <text evidence="3">The sequence shown here is derived from an EMBL/GenBank/DDBJ whole genome shotgun (WGS) entry which is preliminary data.</text>
</comment>
<dbReference type="EMBL" id="ASPP01012510">
    <property type="protein sequence ID" value="ETO20545.1"/>
    <property type="molecule type" value="Genomic_DNA"/>
</dbReference>
<dbReference type="Proteomes" id="UP000023152">
    <property type="component" value="Unassembled WGS sequence"/>
</dbReference>
<dbReference type="PANTHER" id="PTHR13743">
    <property type="entry name" value="BEIGE/BEACH-RELATED"/>
    <property type="match status" value="1"/>
</dbReference>
<dbReference type="OrthoDB" id="26681at2759"/>
<feature type="domain" description="BEACH-type PH" evidence="2">
    <location>
        <begin position="117"/>
        <end position="223"/>
    </location>
</feature>
<reference evidence="3 4" key="1">
    <citation type="journal article" date="2013" name="Curr. Biol.">
        <title>The Genome of the Foraminiferan Reticulomyxa filosa.</title>
        <authorList>
            <person name="Glockner G."/>
            <person name="Hulsmann N."/>
            <person name="Schleicher M."/>
            <person name="Noegel A.A."/>
            <person name="Eichinger L."/>
            <person name="Gallinger C."/>
            <person name="Pawlowski J."/>
            <person name="Sierra R."/>
            <person name="Euteneuer U."/>
            <person name="Pillet L."/>
            <person name="Moustafa A."/>
            <person name="Platzer M."/>
            <person name="Groth M."/>
            <person name="Szafranski K."/>
            <person name="Schliwa M."/>
        </authorList>
    </citation>
    <scope>NUCLEOTIDE SEQUENCE [LARGE SCALE GENOMIC DNA]</scope>
</reference>
<dbReference type="InterPro" id="IPR050865">
    <property type="entry name" value="BEACH_Domain"/>
</dbReference>
<proteinExistence type="predicted"/>
<evidence type="ECO:0000313" key="4">
    <source>
        <dbReference type="Proteomes" id="UP000023152"/>
    </source>
</evidence>
<gene>
    <name evidence="3" type="ORF">RFI_16671</name>
</gene>
<dbReference type="InterPro" id="IPR000409">
    <property type="entry name" value="BEACH_dom"/>
</dbReference>
<dbReference type="Pfam" id="PF25400">
    <property type="entry name" value="PH_FAN"/>
    <property type="match status" value="1"/>
</dbReference>
<dbReference type="InterPro" id="IPR036372">
    <property type="entry name" value="BEACH_dom_sf"/>
</dbReference>
<sequence length="577" mass="67351">MSYPIMRFPFRDILSLQQKSDSKAERLVIVCKQVVELKSHNIIAPYKFKEIEHPERGGVFVFEPSYAKLDDFVGLIHTIYKINQMSSMSEANRKLQQLIDEREKSIPFDSSWFKDIDETKQIQRPLIVSKLTPLVETRGQMQITQKRMYFQPFQSLSSNPMLSFNLHDIQYIHKRRHMMRHIALEFIFKKQMIQSLSLGPYTDNKLFSPTTAKSSDDYYNANPNGASSQGNFKLTSGSAITGSNSNHDIDSNNNTGETLLISFQSQDIRDNMYSNVLMKQTTVTRRDFPSLETVQKKWIDGLIDNYEYLTLLNQSSGRSLNDLTQYPIFPWAITDYESKELDLTDVKIYRDLSKPMGALNPERLKKIKLRYEVGFQMPEGSLGRFMYGSHYSTPGYVMYFLVRQFPEYILRFQNGKFDTPDRLFSSIQRTWNSAYQSLTDVKELIPQFYEGDGLFLKNYRKLHLGMRTDKIEVNDVELPPWANGDEKQFVRIMRDALESDYVSAHLHEWIDLIWGYKQRGEPAAHANNLFHPLTYEGTVDIDSITDETELEAIRMQIHEFGQVRYFCLFVDLFMFDG</sequence>
<dbReference type="Pfam" id="PF02138">
    <property type="entry name" value="Beach"/>
    <property type="match status" value="1"/>
</dbReference>
<dbReference type="CDD" id="cd06071">
    <property type="entry name" value="Beach"/>
    <property type="match status" value="1"/>
</dbReference>
<dbReference type="Gene3D" id="2.30.29.30">
    <property type="entry name" value="Pleckstrin-homology domain (PH domain)/Phosphotyrosine-binding domain (PTB)"/>
    <property type="match status" value="1"/>
</dbReference>
<accession>X6N2Q3</accession>
<feature type="domain" description="BEACH" evidence="1">
    <location>
        <begin position="283"/>
        <end position="575"/>
    </location>
</feature>
<dbReference type="PANTHER" id="PTHR13743:SF123">
    <property type="entry name" value="PROTEIN FAN"/>
    <property type="match status" value="1"/>
</dbReference>
<dbReference type="PROSITE" id="PS50197">
    <property type="entry name" value="BEACH"/>
    <property type="match status" value="1"/>
</dbReference>
<dbReference type="AlphaFoldDB" id="X6N2Q3"/>
<evidence type="ECO:0000313" key="3">
    <source>
        <dbReference type="EMBL" id="ETO20545.1"/>
    </source>
</evidence>
<keyword evidence="4" id="KW-1185">Reference proteome</keyword>
<dbReference type="PROSITE" id="PS51783">
    <property type="entry name" value="PH_BEACH"/>
    <property type="match status" value="1"/>
</dbReference>
<dbReference type="SUPFAM" id="SSF81837">
    <property type="entry name" value="BEACH domain"/>
    <property type="match status" value="1"/>
</dbReference>
<name>X6N2Q3_RETFI</name>
<organism evidence="3 4">
    <name type="scientific">Reticulomyxa filosa</name>
    <dbReference type="NCBI Taxonomy" id="46433"/>
    <lineage>
        <taxon>Eukaryota</taxon>
        <taxon>Sar</taxon>
        <taxon>Rhizaria</taxon>
        <taxon>Retaria</taxon>
        <taxon>Foraminifera</taxon>
        <taxon>Monothalamids</taxon>
        <taxon>Reticulomyxidae</taxon>
        <taxon>Reticulomyxa</taxon>
    </lineage>
</organism>
<protein>
    <recommendedName>
        <fullName evidence="5">BEACH domain-containing protein</fullName>
    </recommendedName>
</protein>
<evidence type="ECO:0008006" key="5">
    <source>
        <dbReference type="Google" id="ProtNLM"/>
    </source>
</evidence>
<dbReference type="InterPro" id="IPR011993">
    <property type="entry name" value="PH-like_dom_sf"/>
</dbReference>
<dbReference type="OMA" id="THARHHI"/>
<dbReference type="SMART" id="SM01026">
    <property type="entry name" value="Beach"/>
    <property type="match status" value="1"/>
</dbReference>
<dbReference type="InterPro" id="IPR057496">
    <property type="entry name" value="FAN-like_PH"/>
</dbReference>
<dbReference type="SUPFAM" id="SSF50729">
    <property type="entry name" value="PH domain-like"/>
    <property type="match status" value="1"/>
</dbReference>
<evidence type="ECO:0000259" key="1">
    <source>
        <dbReference type="PROSITE" id="PS50197"/>
    </source>
</evidence>
<dbReference type="Gene3D" id="1.10.1540.10">
    <property type="entry name" value="BEACH domain"/>
    <property type="match status" value="1"/>
</dbReference>
<dbReference type="InterPro" id="IPR023362">
    <property type="entry name" value="PH-BEACH_dom"/>
</dbReference>
<evidence type="ECO:0000259" key="2">
    <source>
        <dbReference type="PROSITE" id="PS51783"/>
    </source>
</evidence>